<comment type="subcellular location">
    <subcellularLocation>
        <location evidence="1">Membrane</location>
        <topology evidence="1">Multi-pass membrane protein</topology>
    </subcellularLocation>
</comment>
<dbReference type="GO" id="GO:0016020">
    <property type="term" value="C:membrane"/>
    <property type="evidence" value="ECO:0007669"/>
    <property type="project" value="UniProtKB-SubCell"/>
</dbReference>
<organism evidence="6 7">
    <name type="scientific">Natrarchaeobaculum aegyptiacum</name>
    <dbReference type="NCBI Taxonomy" id="745377"/>
    <lineage>
        <taxon>Archaea</taxon>
        <taxon>Methanobacteriati</taxon>
        <taxon>Methanobacteriota</taxon>
        <taxon>Stenosarchaea group</taxon>
        <taxon>Halobacteria</taxon>
        <taxon>Halobacteriales</taxon>
        <taxon>Natrialbaceae</taxon>
        <taxon>Natrarchaeobaculum</taxon>
    </lineage>
</organism>
<dbReference type="NCBIfam" id="NF005621">
    <property type="entry name" value="PRK07375.1-6"/>
    <property type="match status" value="1"/>
</dbReference>
<gene>
    <name evidence="6" type="ORF">B1756_03730</name>
</gene>
<feature type="transmembrane region" description="Helical" evidence="5">
    <location>
        <begin position="6"/>
        <end position="25"/>
    </location>
</feature>
<dbReference type="GeneID" id="32893159"/>
<dbReference type="PANTHER" id="PTHR34583:SF3">
    <property type="entry name" value="MULTISUBUNIT SODIUM_HYDROGEN ANTIPORTER, MNHC SUBUNIT"/>
    <property type="match status" value="1"/>
</dbReference>
<sequence length="138" mass="14630">MIPFEIGAYHYYFTSFALFLIGLYMMIDDPNLIKKIIGLNFAQIAVYLMLVTIGYVDGASPPILADGFDAPHANPLMHVLVLTAIVVGVALTALALALTIRLYAEFGTLDTREIEAAIAADDTTSANTGGGSGGESDD</sequence>
<dbReference type="KEGG" id="naj:B1756_03730"/>
<feature type="transmembrane region" description="Helical" evidence="5">
    <location>
        <begin position="76"/>
        <end position="104"/>
    </location>
</feature>
<dbReference type="Proteomes" id="UP000250088">
    <property type="component" value="Chromosome"/>
</dbReference>
<proteinExistence type="predicted"/>
<dbReference type="PANTHER" id="PTHR34583">
    <property type="entry name" value="ANTIPORTER SUBUNIT MNHC2-RELATED"/>
    <property type="match status" value="1"/>
</dbReference>
<accession>A0A2Z2HPJ2</accession>
<reference evidence="7" key="1">
    <citation type="submission" date="2017-02" db="EMBL/GenBank/DDBJ databases">
        <title>Natronthermophilus aegyptiacus gen. nov.,sp. nov., an aerobic, extremely halophilic alkalithermophilic archaeon isolated from the athalassohaline Wadi An Natrun, Egypt.</title>
        <authorList>
            <person name="Zhao B."/>
        </authorList>
    </citation>
    <scope>NUCLEOTIDE SEQUENCE [LARGE SCALE GENOMIC DNA]</scope>
    <source>
        <strain evidence="7">JW/NM-HA 15</strain>
    </source>
</reference>
<dbReference type="RefSeq" id="WP_086887335.1">
    <property type="nucleotide sequence ID" value="NZ_CP019893.1"/>
</dbReference>
<dbReference type="AlphaFoldDB" id="A0A2Z2HPJ2"/>
<keyword evidence="2 5" id="KW-0812">Transmembrane</keyword>
<keyword evidence="3 5" id="KW-1133">Transmembrane helix</keyword>
<feature type="transmembrane region" description="Helical" evidence="5">
    <location>
        <begin position="37"/>
        <end position="56"/>
    </location>
</feature>
<dbReference type="Gene3D" id="1.10.287.3510">
    <property type="match status" value="1"/>
</dbReference>
<keyword evidence="4 5" id="KW-0472">Membrane</keyword>
<evidence type="ECO:0000256" key="4">
    <source>
        <dbReference type="ARBA" id="ARBA00023136"/>
    </source>
</evidence>
<evidence type="ECO:0000313" key="6">
    <source>
        <dbReference type="EMBL" id="ARS88949.1"/>
    </source>
</evidence>
<evidence type="ECO:0000256" key="5">
    <source>
        <dbReference type="SAM" id="Phobius"/>
    </source>
</evidence>
<dbReference type="InterPro" id="IPR039428">
    <property type="entry name" value="NUOK/Mnh_C1-like"/>
</dbReference>
<evidence type="ECO:0000256" key="1">
    <source>
        <dbReference type="ARBA" id="ARBA00004141"/>
    </source>
</evidence>
<evidence type="ECO:0000313" key="7">
    <source>
        <dbReference type="Proteomes" id="UP000250088"/>
    </source>
</evidence>
<dbReference type="InterPro" id="IPR050601">
    <property type="entry name" value="CPA3_antiporter_subunitC"/>
</dbReference>
<name>A0A2Z2HPJ2_9EURY</name>
<evidence type="ECO:0000256" key="2">
    <source>
        <dbReference type="ARBA" id="ARBA00022692"/>
    </source>
</evidence>
<protein>
    <submittedName>
        <fullName evidence="6">Cation:proton antiporter</fullName>
    </submittedName>
</protein>
<dbReference type="Pfam" id="PF00420">
    <property type="entry name" value="Oxidored_q2"/>
    <property type="match status" value="1"/>
</dbReference>
<keyword evidence="7" id="KW-1185">Reference proteome</keyword>
<evidence type="ECO:0000256" key="3">
    <source>
        <dbReference type="ARBA" id="ARBA00022989"/>
    </source>
</evidence>
<dbReference type="OrthoDB" id="18006at2157"/>
<dbReference type="EMBL" id="CP019893">
    <property type="protein sequence ID" value="ARS88949.1"/>
    <property type="molecule type" value="Genomic_DNA"/>
</dbReference>